<dbReference type="InterPro" id="IPR027417">
    <property type="entry name" value="P-loop_NTPase"/>
</dbReference>
<evidence type="ECO:0000256" key="5">
    <source>
        <dbReference type="ARBA" id="ARBA00022801"/>
    </source>
</evidence>
<evidence type="ECO:0000313" key="16">
    <source>
        <dbReference type="Proteomes" id="UP000503312"/>
    </source>
</evidence>
<comment type="similarity">
    <text evidence="11">Belongs to the GTP-binding elongation factor family. LepA subfamily.</text>
</comment>
<evidence type="ECO:0000256" key="1">
    <source>
        <dbReference type="ARBA" id="ARBA00005454"/>
    </source>
</evidence>
<dbReference type="Proteomes" id="UP000503312">
    <property type="component" value="Chromosome"/>
</dbReference>
<dbReference type="PROSITE" id="PS00301">
    <property type="entry name" value="G_TR_1"/>
    <property type="match status" value="1"/>
</dbReference>
<dbReference type="SUPFAM" id="SSF50447">
    <property type="entry name" value="Translation proteins"/>
    <property type="match status" value="1"/>
</dbReference>
<name>A0A6M9PXQ4_9BURK</name>
<dbReference type="Gene3D" id="3.30.70.2570">
    <property type="entry name" value="Elongation factor 4, C-terminal domain"/>
    <property type="match status" value="1"/>
</dbReference>
<protein>
    <recommendedName>
        <fullName evidence="12 13">Elongation factor 4</fullName>
        <shortName evidence="13">EF-4</shortName>
        <ecNumber evidence="12 13">3.6.5.n1</ecNumber>
    </recommendedName>
    <alternativeName>
        <fullName evidence="13">Ribosomal back-translocase LepA</fullName>
    </alternativeName>
</protein>
<dbReference type="KEGG" id="ptrp:DCO17_02115"/>
<dbReference type="FunFam" id="3.30.70.870:FF:000004">
    <property type="entry name" value="Translation factor GUF1, mitochondrial"/>
    <property type="match status" value="1"/>
</dbReference>
<dbReference type="Pfam" id="PF00009">
    <property type="entry name" value="GTP_EFTU"/>
    <property type="match status" value="1"/>
</dbReference>
<keyword evidence="7 13" id="KW-0342">GTP-binding</keyword>
<gene>
    <name evidence="13" type="primary">lepA</name>
    <name evidence="15" type="ORF">DCO17_02115</name>
</gene>
<dbReference type="FunFam" id="3.30.70.240:FF:000007">
    <property type="entry name" value="Translation factor GUF1, mitochondrial"/>
    <property type="match status" value="1"/>
</dbReference>
<dbReference type="FunFam" id="3.40.50.300:FF:000078">
    <property type="entry name" value="Elongation factor 4"/>
    <property type="match status" value="1"/>
</dbReference>
<evidence type="ECO:0000256" key="9">
    <source>
        <dbReference type="ARBA" id="ARBA00050293"/>
    </source>
</evidence>
<dbReference type="CDD" id="cd16260">
    <property type="entry name" value="EF4_III"/>
    <property type="match status" value="1"/>
</dbReference>
<dbReference type="FunFam" id="2.40.30.10:FF:000015">
    <property type="entry name" value="Translation factor GUF1, mitochondrial"/>
    <property type="match status" value="1"/>
</dbReference>
<accession>A0A6M9PXQ4</accession>
<evidence type="ECO:0000256" key="6">
    <source>
        <dbReference type="ARBA" id="ARBA00022917"/>
    </source>
</evidence>
<dbReference type="InterPro" id="IPR000640">
    <property type="entry name" value="EFG_V-like"/>
</dbReference>
<dbReference type="InterPro" id="IPR038363">
    <property type="entry name" value="LepA_C_sf"/>
</dbReference>
<evidence type="ECO:0000256" key="10">
    <source>
        <dbReference type="ARBA" id="ARBA00057626"/>
    </source>
</evidence>
<dbReference type="GO" id="GO:0097216">
    <property type="term" value="F:guanosine tetraphosphate binding"/>
    <property type="evidence" value="ECO:0007669"/>
    <property type="project" value="UniProtKB-ARBA"/>
</dbReference>
<dbReference type="Gene3D" id="3.40.50.300">
    <property type="entry name" value="P-loop containing nucleotide triphosphate hydrolases"/>
    <property type="match status" value="1"/>
</dbReference>
<comment type="similarity">
    <text evidence="1 13">Belongs to the TRAFAC class translation factor GTPase superfamily. Classic translation factor GTPase family. LepA subfamily.</text>
</comment>
<keyword evidence="16" id="KW-1185">Reference proteome</keyword>
<dbReference type="SMART" id="SM00838">
    <property type="entry name" value="EFG_C"/>
    <property type="match status" value="1"/>
</dbReference>
<keyword evidence="5 13" id="KW-0378">Hydrolase</keyword>
<dbReference type="Gene3D" id="2.40.30.10">
    <property type="entry name" value="Translation factors"/>
    <property type="match status" value="1"/>
</dbReference>
<evidence type="ECO:0000256" key="12">
    <source>
        <dbReference type="ARBA" id="ARBA00066744"/>
    </source>
</evidence>
<dbReference type="CDD" id="cd01890">
    <property type="entry name" value="LepA"/>
    <property type="match status" value="1"/>
</dbReference>
<dbReference type="NCBIfam" id="TIGR00231">
    <property type="entry name" value="small_GTP"/>
    <property type="match status" value="1"/>
</dbReference>
<dbReference type="InterPro" id="IPR000795">
    <property type="entry name" value="T_Tr_GTP-bd_dom"/>
</dbReference>
<dbReference type="SUPFAM" id="SSF54980">
    <property type="entry name" value="EF-G C-terminal domain-like"/>
    <property type="match status" value="2"/>
</dbReference>
<dbReference type="EMBL" id="CP028942">
    <property type="protein sequence ID" value="QKM64128.1"/>
    <property type="molecule type" value="Genomic_DNA"/>
</dbReference>
<dbReference type="FunFam" id="3.30.70.2570:FF:000001">
    <property type="entry name" value="Translation factor GUF1, mitochondrial"/>
    <property type="match status" value="1"/>
</dbReference>
<feature type="binding site" evidence="13">
    <location>
        <begin position="131"/>
        <end position="134"/>
    </location>
    <ligand>
        <name>GTP</name>
        <dbReference type="ChEBI" id="CHEBI:37565"/>
    </ligand>
</feature>
<evidence type="ECO:0000259" key="14">
    <source>
        <dbReference type="PROSITE" id="PS51722"/>
    </source>
</evidence>
<dbReference type="InterPro" id="IPR013842">
    <property type="entry name" value="LepA_CTD"/>
</dbReference>
<dbReference type="CDD" id="cd03699">
    <property type="entry name" value="EF4_II"/>
    <property type="match status" value="1"/>
</dbReference>
<dbReference type="InterPro" id="IPR005225">
    <property type="entry name" value="Small_GTP-bd"/>
</dbReference>
<keyword evidence="8 13" id="KW-0472">Membrane</keyword>
<keyword evidence="4 13" id="KW-0547">Nucleotide-binding</keyword>
<dbReference type="Gene3D" id="3.30.70.870">
    <property type="entry name" value="Elongation Factor G (Translational Gtpase), domain 3"/>
    <property type="match status" value="1"/>
</dbReference>
<evidence type="ECO:0000256" key="8">
    <source>
        <dbReference type="ARBA" id="ARBA00023136"/>
    </source>
</evidence>
<dbReference type="InterPro" id="IPR009000">
    <property type="entry name" value="Transl_B-barrel_sf"/>
</dbReference>
<dbReference type="Pfam" id="PF06421">
    <property type="entry name" value="LepA_C"/>
    <property type="match status" value="1"/>
</dbReference>
<comment type="catalytic activity">
    <reaction evidence="9 13">
        <text>GTP + H2O = GDP + phosphate + H(+)</text>
        <dbReference type="Rhea" id="RHEA:19669"/>
        <dbReference type="ChEBI" id="CHEBI:15377"/>
        <dbReference type="ChEBI" id="CHEBI:15378"/>
        <dbReference type="ChEBI" id="CHEBI:37565"/>
        <dbReference type="ChEBI" id="CHEBI:43474"/>
        <dbReference type="ChEBI" id="CHEBI:58189"/>
        <dbReference type="EC" id="3.6.5.n1"/>
    </reaction>
</comment>
<dbReference type="GO" id="GO:0005886">
    <property type="term" value="C:plasma membrane"/>
    <property type="evidence" value="ECO:0007669"/>
    <property type="project" value="UniProtKB-SubCell"/>
</dbReference>
<dbReference type="InterPro" id="IPR035647">
    <property type="entry name" value="EFG_III/V"/>
</dbReference>
<dbReference type="AlphaFoldDB" id="A0A6M9PXQ4"/>
<dbReference type="InterPro" id="IPR035654">
    <property type="entry name" value="LepA_IV"/>
</dbReference>
<dbReference type="Pfam" id="PF03144">
    <property type="entry name" value="GTP_EFTU_D2"/>
    <property type="match status" value="1"/>
</dbReference>
<keyword evidence="2 13" id="KW-1003">Cell membrane</keyword>
<evidence type="ECO:0000256" key="11">
    <source>
        <dbReference type="ARBA" id="ARBA00061052"/>
    </source>
</evidence>
<dbReference type="GO" id="GO:0003746">
    <property type="term" value="F:translation elongation factor activity"/>
    <property type="evidence" value="ECO:0007669"/>
    <property type="project" value="UniProtKB-UniRule"/>
</dbReference>
<evidence type="ECO:0000256" key="4">
    <source>
        <dbReference type="ARBA" id="ARBA00022741"/>
    </source>
</evidence>
<evidence type="ECO:0000256" key="3">
    <source>
        <dbReference type="ARBA" id="ARBA00022519"/>
    </source>
</evidence>
<proteinExistence type="inferred from homology"/>
<keyword evidence="15" id="KW-0251">Elongation factor</keyword>
<dbReference type="PANTHER" id="PTHR43512">
    <property type="entry name" value="TRANSLATION FACTOR GUF1-RELATED"/>
    <property type="match status" value="1"/>
</dbReference>
<evidence type="ECO:0000256" key="13">
    <source>
        <dbReference type="HAMAP-Rule" id="MF_00071"/>
    </source>
</evidence>
<dbReference type="CDD" id="cd03709">
    <property type="entry name" value="lepA_C"/>
    <property type="match status" value="1"/>
</dbReference>
<dbReference type="SUPFAM" id="SSF52540">
    <property type="entry name" value="P-loop containing nucleoside triphosphate hydrolases"/>
    <property type="match status" value="1"/>
</dbReference>
<dbReference type="PANTHER" id="PTHR43512:SF4">
    <property type="entry name" value="TRANSLATION FACTOR GUF1 HOMOLOG, CHLOROPLASTIC"/>
    <property type="match status" value="1"/>
</dbReference>
<comment type="function">
    <text evidence="10 13">Required for accurate and efficient protein synthesis under certain stress conditions. May act as a fidelity factor of the translation reaction, by catalyzing a one-codon backward translocation of tRNAs on improperly translocated ribosomes. Back-translocation proceeds from a post-translocation (POST) complex to a pre-translocation (PRE) complex, thus giving elongation factor G a second chance to translocate the tRNAs correctly. Binds to ribosomes in a GTP-dependent manner.</text>
</comment>
<evidence type="ECO:0000256" key="7">
    <source>
        <dbReference type="ARBA" id="ARBA00023134"/>
    </source>
</evidence>
<feature type="domain" description="Tr-type G" evidence="14">
    <location>
        <begin position="2"/>
        <end position="184"/>
    </location>
</feature>
<organism evidence="15 16">
    <name type="scientific">Polynucleobacter tropicus</name>
    <dbReference type="NCBI Taxonomy" id="1743174"/>
    <lineage>
        <taxon>Bacteria</taxon>
        <taxon>Pseudomonadati</taxon>
        <taxon>Pseudomonadota</taxon>
        <taxon>Betaproteobacteria</taxon>
        <taxon>Burkholderiales</taxon>
        <taxon>Burkholderiaceae</taxon>
        <taxon>Polynucleobacter</taxon>
    </lineage>
</organism>
<keyword evidence="3" id="KW-0997">Cell inner membrane</keyword>
<dbReference type="Gene3D" id="3.30.70.240">
    <property type="match status" value="1"/>
</dbReference>
<comment type="subcellular location">
    <subcellularLocation>
        <location evidence="13">Cell membrane</location>
        <topology evidence="13">Peripheral membrane protein</topology>
        <orientation evidence="13">Cytoplasmic side</orientation>
    </subcellularLocation>
</comment>
<dbReference type="GO" id="GO:0003924">
    <property type="term" value="F:GTPase activity"/>
    <property type="evidence" value="ECO:0007669"/>
    <property type="project" value="UniProtKB-UniRule"/>
</dbReference>
<dbReference type="EC" id="3.6.5.n1" evidence="12 13"/>
<dbReference type="GO" id="GO:0045727">
    <property type="term" value="P:positive regulation of translation"/>
    <property type="evidence" value="ECO:0007669"/>
    <property type="project" value="UniProtKB-UniRule"/>
</dbReference>
<dbReference type="GO" id="GO:0005525">
    <property type="term" value="F:GTP binding"/>
    <property type="evidence" value="ECO:0007669"/>
    <property type="project" value="UniProtKB-UniRule"/>
</dbReference>
<feature type="binding site" evidence="13">
    <location>
        <begin position="14"/>
        <end position="19"/>
    </location>
    <ligand>
        <name>GTP</name>
        <dbReference type="ChEBI" id="CHEBI:37565"/>
    </ligand>
</feature>
<dbReference type="PROSITE" id="PS51722">
    <property type="entry name" value="G_TR_2"/>
    <property type="match status" value="1"/>
</dbReference>
<sequence>MDLIRNFSIIAHIDHGKSTLADRIIQLCGGLSDREMEAQVLDSMDIERERGITIKAQTAALNYKAKDGKTYNINLIDTPGHVDFSYEVSRSLSACEGALLVVDASQGVEAQTVANCYMALELGVEVVPVLNKIDLPQADPDRAKKEIEDVIGIDASEAVTCSAKTGMGVADVIEEMIAKVPPPKGDASAPLQALIIDSWFDNYVGVVMLIRVVNGTLKPKEKITLMANGSTHLVEHVGVFSPKSVDRPELSAGQVGFVIAGIKELKAAKVGDTVTHAPGQQGRVPAAEPLPGFKEVKPQVFAGLYPVEASEYDQLRESLEKLKLNDASLLYEPEVSQALGFGFRCGFLGLLHMEIVQERLERQYGMNLITTAPTVVYQVQQSDGTTIMVDNPSKMPEVSKIDTILEPIVTVNLYMPQEYVGSVITLCVGKRGIQTGMNYLGRQVQLTYELPMAEIVLDFFDRLKSISRGYASMDYEFKEYRPADVVKVDILINGDRVDALSVIVHRSNSQSRGREVVSKMRGIIPRQMFDVAIQAAIGSNIVARENVKALRKNVLAKCYGGDISRKRKLLEKQKEGKKRMKQVGNVEIPQEAFLAILQVED</sequence>
<evidence type="ECO:0000256" key="2">
    <source>
        <dbReference type="ARBA" id="ARBA00022475"/>
    </source>
</evidence>
<evidence type="ECO:0000313" key="15">
    <source>
        <dbReference type="EMBL" id="QKM64128.1"/>
    </source>
</evidence>
<dbReference type="NCBIfam" id="TIGR01393">
    <property type="entry name" value="lepA"/>
    <property type="match status" value="1"/>
</dbReference>
<reference evidence="15 16" key="1">
    <citation type="submission" date="2018-04" db="EMBL/GenBank/DDBJ databases">
        <title>Polynucleobacter sp. UH21B genome.</title>
        <authorList>
            <person name="Hahn M.W."/>
        </authorList>
    </citation>
    <scope>NUCLEOTIDE SEQUENCE [LARGE SCALE GENOMIC DNA]</scope>
    <source>
        <strain evidence="15 16">MWH-UH21B</strain>
    </source>
</reference>
<dbReference type="PRINTS" id="PR00315">
    <property type="entry name" value="ELONGATNFCT"/>
</dbReference>
<dbReference type="InterPro" id="IPR004161">
    <property type="entry name" value="EFTu-like_2"/>
</dbReference>
<dbReference type="Pfam" id="PF00679">
    <property type="entry name" value="EFG_C"/>
    <property type="match status" value="1"/>
</dbReference>
<dbReference type="GO" id="GO:0043022">
    <property type="term" value="F:ribosome binding"/>
    <property type="evidence" value="ECO:0007669"/>
    <property type="project" value="UniProtKB-UniRule"/>
</dbReference>
<keyword evidence="6 13" id="KW-0648">Protein biosynthesis</keyword>
<dbReference type="HAMAP" id="MF_00071">
    <property type="entry name" value="LepA"/>
    <property type="match status" value="1"/>
</dbReference>
<dbReference type="InterPro" id="IPR006297">
    <property type="entry name" value="EF-4"/>
</dbReference>
<dbReference type="RefSeq" id="WP_173955168.1">
    <property type="nucleotide sequence ID" value="NZ_CP028942.1"/>
</dbReference>
<dbReference type="InterPro" id="IPR031157">
    <property type="entry name" value="G_TR_CS"/>
</dbReference>